<reference evidence="2" key="1">
    <citation type="submission" date="2017-04" db="EMBL/GenBank/DDBJ databases">
        <title>Unveiling RNA virosphere associated with marine microorganisms.</title>
        <authorList>
            <person name="Urayama S."/>
            <person name="Takaki Y."/>
            <person name="Nishi S."/>
            <person name="Yoshida Y."/>
            <person name="Deguchi S."/>
            <person name="Takai K."/>
            <person name="Nunoura T."/>
        </authorList>
    </citation>
    <scope>NUCLEOTIDE SEQUENCE</scope>
</reference>
<protein>
    <submittedName>
        <fullName evidence="2">Uncharacterized protein</fullName>
    </submittedName>
</protein>
<feature type="compositionally biased region" description="Basic and acidic residues" evidence="1">
    <location>
        <begin position="795"/>
        <end position="810"/>
    </location>
</feature>
<dbReference type="EMBL" id="BDQB01000240">
    <property type="protein sequence ID" value="GBH22368.1"/>
    <property type="molecule type" value="Genomic_RNA"/>
</dbReference>
<feature type="region of interest" description="Disordered" evidence="1">
    <location>
        <begin position="786"/>
        <end position="843"/>
    </location>
</feature>
<organism evidence="2">
    <name type="scientific">viral metagenome</name>
    <dbReference type="NCBI Taxonomy" id="1070528"/>
    <lineage>
        <taxon>unclassified sequences</taxon>
        <taxon>metagenomes</taxon>
        <taxon>organismal metagenomes</taxon>
    </lineage>
</organism>
<name>A0A2V0RI94_9ZZZZ</name>
<sequence length="843" mass="90655">MVLHEMSDRDGAESVTSGGSGRGEFSYDNIEKARFSMRTGKDVDIGHRAEDSNMRFLHIGMTTCNWHSRLDANHLPVLRANAEGVLTLFWEAPGSYGTMVNNINGADIDLPDCIGVGAATNVLNRDVPVVSIANWIGYNRQSFKLYFDFAFFAEHMSIDFSRKRSKHVAGVLGLVPEAEYSWLRSAAGVPERKDSMITLYVRGFTALATAQFCESYLGAPVWKGGAATVITVHDIRQPLALPAMKAAIQACQAGTAISLVGDLLDMEAVRALEAICHAGAGVDGSVVINGVNYTPFSQMYDFDCIPNIHIFSSNFYTANIVGAPGGLAYVLPAAAAPPSAAALSVGLNKIASARLEEFHFSAAITLAAQLVTGMVFTDKRAGQAGTHNFMPSIIAFDRLTIPRPVDDSPLFALFASETYTQTFSFEDFVYVASMGYETLVALMYTLGHKYAYAHSVSMKFNNLSGGHFAALAPANGWWRQLFAATRRSIMPCQFDEIAAVAMVKTFGVPIGVGDFGRTFSGTVGMTANGPRGVNSFVVGDNLLMIVASTEVLGTAYMLPWVACVPLAGDRVPFVPIRTSLAGQTRRYSISAYRNLVPNEMSMDEGEAVARMYFVTELATPATQVTIITKTLVADPSQVEWNQAAPPVVVAPVGGGVPVIQRMPNERSLIVRDANGGFVYSRIDITANTSSAYQELMSVKGMPRHASIVWPQASPIDPTDYGPIVMGGSSFLPTGSTAVTQTSVLDSAIAETSKVVDNTRMAYWTSQIMMIEQQRAAVAAKLEQARKKLGVSGSTDEDKMRYQGKERKQVIEEATPQLVAPPPSDVAAMAHKGKDTSAGADADD</sequence>
<evidence type="ECO:0000256" key="1">
    <source>
        <dbReference type="SAM" id="MobiDB-lite"/>
    </source>
</evidence>
<feature type="region of interest" description="Disordered" evidence="1">
    <location>
        <begin position="1"/>
        <end position="23"/>
    </location>
</feature>
<proteinExistence type="predicted"/>
<dbReference type="AlphaFoldDB" id="A0A2V0RI94"/>
<accession>A0A2V0RI94</accession>
<comment type="caution">
    <text evidence="2">The sequence shown here is derived from an EMBL/GenBank/DDBJ whole genome shotgun (WGS) entry which is preliminary data.</text>
</comment>
<feature type="compositionally biased region" description="Basic and acidic residues" evidence="1">
    <location>
        <begin position="1"/>
        <end position="12"/>
    </location>
</feature>
<evidence type="ECO:0000313" key="2">
    <source>
        <dbReference type="EMBL" id="GBH22368.1"/>
    </source>
</evidence>